<dbReference type="EMBL" id="CP034206">
    <property type="protein sequence ID" value="QBZ60014.1"/>
    <property type="molecule type" value="Genomic_DNA"/>
</dbReference>
<dbReference type="Proteomes" id="UP000294847">
    <property type="component" value="Chromosome 3"/>
</dbReference>
<dbReference type="AlphaFoldDB" id="A0A4P7NE37"/>
<organism evidence="2 3">
    <name type="scientific">Pyricularia oryzae</name>
    <name type="common">Rice blast fungus</name>
    <name type="synonym">Magnaporthe oryzae</name>
    <dbReference type="NCBI Taxonomy" id="318829"/>
    <lineage>
        <taxon>Eukaryota</taxon>
        <taxon>Fungi</taxon>
        <taxon>Dikarya</taxon>
        <taxon>Ascomycota</taxon>
        <taxon>Pezizomycotina</taxon>
        <taxon>Sordariomycetes</taxon>
        <taxon>Sordariomycetidae</taxon>
        <taxon>Magnaporthales</taxon>
        <taxon>Pyriculariaceae</taxon>
        <taxon>Pyricularia</taxon>
    </lineage>
</organism>
<evidence type="ECO:0000313" key="2">
    <source>
        <dbReference type="EMBL" id="QBZ60014.1"/>
    </source>
</evidence>
<feature type="region of interest" description="Disordered" evidence="1">
    <location>
        <begin position="1"/>
        <end position="37"/>
    </location>
</feature>
<reference evidence="2 3" key="1">
    <citation type="journal article" date="2019" name="Mol. Biol. Evol.">
        <title>Blast fungal genomes show frequent chromosomal changes, gene gains and losses, and effector gene turnover.</title>
        <authorList>
            <person name="Gomez Luciano L.B."/>
            <person name="Jason Tsai I."/>
            <person name="Chuma I."/>
            <person name="Tosa Y."/>
            <person name="Chen Y.H."/>
            <person name="Li J.Y."/>
            <person name="Li M.Y."/>
            <person name="Jade Lu M.Y."/>
            <person name="Nakayashiki H."/>
            <person name="Li W.H."/>
        </authorList>
    </citation>
    <scope>NUCLEOTIDE SEQUENCE [LARGE SCALE GENOMIC DNA]</scope>
    <source>
        <strain evidence="2">MZ5-1-6</strain>
    </source>
</reference>
<proteinExistence type="predicted"/>
<protein>
    <submittedName>
        <fullName evidence="2">Uncharacterized protein</fullName>
    </submittedName>
</protein>
<accession>A0A4P7NE37</accession>
<evidence type="ECO:0000313" key="3">
    <source>
        <dbReference type="Proteomes" id="UP000294847"/>
    </source>
</evidence>
<name>A0A4P7NE37_PYROR</name>
<sequence>MPRRAENAQSAIPESKAMFGSWPAGPPDTDDSHQKGRFDQSKVAIRARCSINWFLACKDLSVTEIHHLVSPRPLKLVRKPQFEPVVMAWLVIL</sequence>
<gene>
    <name evidence="2" type="ORF">PoMZ_04984</name>
</gene>
<evidence type="ECO:0000256" key="1">
    <source>
        <dbReference type="SAM" id="MobiDB-lite"/>
    </source>
</evidence>